<evidence type="ECO:0000313" key="7">
    <source>
        <dbReference type="Proteomes" id="UP000824596"/>
    </source>
</evidence>
<organism evidence="6 7">
    <name type="scientific">Hirsutella rhossiliensis</name>
    <dbReference type="NCBI Taxonomy" id="111463"/>
    <lineage>
        <taxon>Eukaryota</taxon>
        <taxon>Fungi</taxon>
        <taxon>Dikarya</taxon>
        <taxon>Ascomycota</taxon>
        <taxon>Pezizomycotina</taxon>
        <taxon>Sordariomycetes</taxon>
        <taxon>Hypocreomycetidae</taxon>
        <taxon>Hypocreales</taxon>
        <taxon>Ophiocordycipitaceae</taxon>
        <taxon>Hirsutella</taxon>
    </lineage>
</organism>
<dbReference type="Gene3D" id="3.90.210.10">
    <property type="entry name" value="Heat-Labile Enterotoxin, subunit A"/>
    <property type="match status" value="1"/>
</dbReference>
<dbReference type="Pfam" id="PF01375">
    <property type="entry name" value="Enterotoxin_a"/>
    <property type="match status" value="1"/>
</dbReference>
<dbReference type="InterPro" id="IPR001144">
    <property type="entry name" value="Enterotoxin_A"/>
</dbReference>
<accession>A0A9P8SLP0</accession>
<proteinExistence type="predicted"/>
<keyword evidence="4" id="KW-1015">Disulfide bond</keyword>
<dbReference type="OrthoDB" id="4927175at2759"/>
<dbReference type="RefSeq" id="XP_044725211.1">
    <property type="nucleotide sequence ID" value="XM_044858811.1"/>
</dbReference>
<dbReference type="AlphaFoldDB" id="A0A9P8SLP0"/>
<dbReference type="Proteomes" id="UP000824596">
    <property type="component" value="Unassembled WGS sequence"/>
</dbReference>
<keyword evidence="1" id="KW-0800">Toxin</keyword>
<evidence type="ECO:0000256" key="1">
    <source>
        <dbReference type="ARBA" id="ARBA00022656"/>
    </source>
</evidence>
<keyword evidence="3" id="KW-0843">Virulence</keyword>
<sequence length="563" mass="62156">MDMAKERGGYVFAVSPDKKTIDVNNSLGKFSPHPEELEYVMLNGAEPGQIKGHMKVEKGAQWQKIEIPIGKDDPLPKGFNANQGYDALYQRTGDISARPELAGFPPNHKAWKEDSWKDFKKKSLEESVENILSQACGKKSKRDLACYAIDKPNGGKTDVAPDGNKVPTEGKGPKSKALTNNDVAKAADDFSKTYFEKSLDKYKLRQVAKNAKQPITFTSLRDKLSTSYSKGFRKLTTVTFNPRFKGGLALEGPQLILWSKSMLEVFAKESTALEQVAVSTSIIPLVGCFTQGAADAEKGKPNYFDTALCAVADRLTLSPAWPFGVGLHLLRTVVPVSGFLFNAGKEWAEASEWAASISKLPGDRPEHYQSVWAEYRSKAFEQFKSPEVAAMIDAQFSSEMIGVLFLAAGTAGSMRAISLQASITNSTTDDQISKLGKAGNVLMEGKLETQICLSILDKKKRLQRDLEKGILDKLEELYGEFDKQYFETAKAKYAIWYKESYRTQADEDPGYFINRMQSGAEDAARISKEVTDKLTVLGPCQRIQVCSDDRPMAALFTAALEVT</sequence>
<feature type="region of interest" description="Disordered" evidence="5">
    <location>
        <begin position="156"/>
        <end position="176"/>
    </location>
</feature>
<dbReference type="GeneID" id="68349469"/>
<gene>
    <name evidence="6" type="ORF">HRG_00340</name>
</gene>
<evidence type="ECO:0000256" key="3">
    <source>
        <dbReference type="ARBA" id="ARBA00023026"/>
    </source>
</evidence>
<evidence type="ECO:0000256" key="4">
    <source>
        <dbReference type="ARBA" id="ARBA00023157"/>
    </source>
</evidence>
<reference evidence="6" key="1">
    <citation type="submission" date="2021-09" db="EMBL/GenBank/DDBJ databases">
        <title>A high-quality genome of the endoparasitic fungus Hirsutella rhossiliensis with a comparison of Hirsutella genomes reveals transposable elements contributing to genome size variation.</title>
        <authorList>
            <person name="Lin R."/>
            <person name="Jiao Y."/>
            <person name="Sun X."/>
            <person name="Ling J."/>
            <person name="Xie B."/>
            <person name="Cheng X."/>
        </authorList>
    </citation>
    <scope>NUCLEOTIDE SEQUENCE</scope>
    <source>
        <strain evidence="6">HR02</strain>
    </source>
</reference>
<keyword evidence="7" id="KW-1185">Reference proteome</keyword>
<evidence type="ECO:0000256" key="2">
    <source>
        <dbReference type="ARBA" id="ARBA00022729"/>
    </source>
</evidence>
<protein>
    <submittedName>
        <fullName evidence="6">Heat-labile enterotoxin alpha chain domain-containing protein</fullName>
    </submittedName>
</protein>
<dbReference type="GO" id="GO:0090729">
    <property type="term" value="F:toxin activity"/>
    <property type="evidence" value="ECO:0007669"/>
    <property type="project" value="UniProtKB-KW"/>
</dbReference>
<evidence type="ECO:0000256" key="5">
    <source>
        <dbReference type="SAM" id="MobiDB-lite"/>
    </source>
</evidence>
<dbReference type="SUPFAM" id="SSF56399">
    <property type="entry name" value="ADP-ribosylation"/>
    <property type="match status" value="1"/>
</dbReference>
<name>A0A9P8SLP0_9HYPO</name>
<comment type="caution">
    <text evidence="6">The sequence shown here is derived from an EMBL/GenBank/DDBJ whole genome shotgun (WGS) entry which is preliminary data.</text>
</comment>
<evidence type="ECO:0000313" key="6">
    <source>
        <dbReference type="EMBL" id="KAH0967698.1"/>
    </source>
</evidence>
<keyword evidence="2" id="KW-0732">Signal</keyword>
<dbReference type="EMBL" id="JAIZPD010000001">
    <property type="protein sequence ID" value="KAH0967698.1"/>
    <property type="molecule type" value="Genomic_DNA"/>
</dbReference>